<comment type="caution">
    <text evidence="3">The sequence shown here is derived from an EMBL/GenBank/DDBJ whole genome shotgun (WGS) entry which is preliminary data.</text>
</comment>
<dbReference type="RefSeq" id="WP_130155346.1">
    <property type="nucleotide sequence ID" value="NZ_SGIS01000004.1"/>
</dbReference>
<feature type="signal peptide" evidence="1">
    <location>
        <begin position="1"/>
        <end position="22"/>
    </location>
</feature>
<feature type="domain" description="DUF4136" evidence="2">
    <location>
        <begin position="34"/>
        <end position="203"/>
    </location>
</feature>
<dbReference type="EMBL" id="SGIS01000004">
    <property type="protein sequence ID" value="RZF65768.1"/>
    <property type="molecule type" value="Genomic_DNA"/>
</dbReference>
<dbReference type="Gene3D" id="3.30.160.670">
    <property type="match status" value="1"/>
</dbReference>
<reference evidence="3 4" key="1">
    <citation type="submission" date="2019-02" db="EMBL/GenBank/DDBJ databases">
        <authorList>
            <person name="Li Y."/>
        </authorList>
    </citation>
    <scope>NUCLEOTIDE SEQUENCE [LARGE SCALE GENOMIC DNA]</scope>
    <source>
        <strain evidence="3 4">3-7</strain>
    </source>
</reference>
<dbReference type="OrthoDB" id="7501218at2"/>
<name>A0A4V2DDQ1_9SPHN</name>
<dbReference type="AlphaFoldDB" id="A0A4V2DDQ1"/>
<evidence type="ECO:0000256" key="1">
    <source>
        <dbReference type="SAM" id="SignalP"/>
    </source>
</evidence>
<evidence type="ECO:0000259" key="2">
    <source>
        <dbReference type="Pfam" id="PF13590"/>
    </source>
</evidence>
<protein>
    <submittedName>
        <fullName evidence="3">DUF4136 domain-containing protein</fullName>
    </submittedName>
</protein>
<organism evidence="3 4">
    <name type="scientific">Sphingomonas populi</name>
    <dbReference type="NCBI Taxonomy" id="2484750"/>
    <lineage>
        <taxon>Bacteria</taxon>
        <taxon>Pseudomonadati</taxon>
        <taxon>Pseudomonadota</taxon>
        <taxon>Alphaproteobacteria</taxon>
        <taxon>Sphingomonadales</taxon>
        <taxon>Sphingomonadaceae</taxon>
        <taxon>Sphingomonas</taxon>
    </lineage>
</organism>
<dbReference type="Pfam" id="PF13590">
    <property type="entry name" value="DUF4136"/>
    <property type="match status" value="1"/>
</dbReference>
<sequence length="219" mass="23250">MKMFPFAAAALLALGGCAQPFAAKVSRFQQLAPSTGQTFVVQPVDPNQRGGLEFSQYASLVSGKLAQQGYRPAQGGPADLVVKLAYDVDHGRERTVTTPGFGGGYGGYGGWGGGYGGWGGPRWGYYGRSRFAFGFNDPFMWGGGFGPDVSSYTVYTSELMVTIERADTGAHVFEGTAKAQSRTDDLPYLVPRLVEAMFTGFPGNSGETVKITIAPEKKG</sequence>
<dbReference type="InterPro" id="IPR025411">
    <property type="entry name" value="DUF4136"/>
</dbReference>
<proteinExistence type="predicted"/>
<accession>A0A4V2DDQ1</accession>
<dbReference type="Proteomes" id="UP000292085">
    <property type="component" value="Unassembled WGS sequence"/>
</dbReference>
<gene>
    <name evidence="3" type="ORF">EWE75_03670</name>
</gene>
<keyword evidence="1" id="KW-0732">Signal</keyword>
<evidence type="ECO:0000313" key="3">
    <source>
        <dbReference type="EMBL" id="RZF65768.1"/>
    </source>
</evidence>
<keyword evidence="4" id="KW-1185">Reference proteome</keyword>
<dbReference type="PROSITE" id="PS51257">
    <property type="entry name" value="PROKAR_LIPOPROTEIN"/>
    <property type="match status" value="1"/>
</dbReference>
<evidence type="ECO:0000313" key="4">
    <source>
        <dbReference type="Proteomes" id="UP000292085"/>
    </source>
</evidence>
<feature type="chain" id="PRO_5020842496" evidence="1">
    <location>
        <begin position="23"/>
        <end position="219"/>
    </location>
</feature>